<gene>
    <name evidence="3" type="ORF">UFOPK3423_01079</name>
</gene>
<feature type="domain" description="DUF11" evidence="2">
    <location>
        <begin position="912"/>
        <end position="1032"/>
    </location>
</feature>
<evidence type="ECO:0000256" key="1">
    <source>
        <dbReference type="SAM" id="MobiDB-lite"/>
    </source>
</evidence>
<feature type="domain" description="DUF11" evidence="2">
    <location>
        <begin position="798"/>
        <end position="903"/>
    </location>
</feature>
<evidence type="ECO:0000259" key="2">
    <source>
        <dbReference type="Pfam" id="PF01345"/>
    </source>
</evidence>
<feature type="domain" description="DUF11" evidence="2">
    <location>
        <begin position="1045"/>
        <end position="1138"/>
    </location>
</feature>
<dbReference type="PANTHER" id="PTHR34819">
    <property type="entry name" value="LARGE CYSTEINE-RICH PERIPLASMIC PROTEIN OMCB"/>
    <property type="match status" value="1"/>
</dbReference>
<proteinExistence type="predicted"/>
<dbReference type="InterPro" id="IPR051172">
    <property type="entry name" value="Chlamydia_OmcB"/>
</dbReference>
<dbReference type="NCBIfam" id="TIGR01451">
    <property type="entry name" value="B_ant_repeat"/>
    <property type="match status" value="4"/>
</dbReference>
<dbReference type="Gene3D" id="2.60.40.740">
    <property type="match status" value="1"/>
</dbReference>
<organism evidence="3">
    <name type="scientific">freshwater metagenome</name>
    <dbReference type="NCBI Taxonomy" id="449393"/>
    <lineage>
        <taxon>unclassified sequences</taxon>
        <taxon>metagenomes</taxon>
        <taxon>ecological metagenomes</taxon>
    </lineage>
</organism>
<name>A0A6J7E2X0_9ZZZZ</name>
<evidence type="ECO:0000313" key="3">
    <source>
        <dbReference type="EMBL" id="CAB4877452.1"/>
    </source>
</evidence>
<dbReference type="Pfam" id="PF01345">
    <property type="entry name" value="DUF11"/>
    <property type="match status" value="6"/>
</dbReference>
<dbReference type="PANTHER" id="PTHR34819:SF5">
    <property type="entry name" value="CONSERVED REPEAT DOMAIN PROTEIN"/>
    <property type="match status" value="1"/>
</dbReference>
<dbReference type="EMBL" id="CAFBLQ010000118">
    <property type="protein sequence ID" value="CAB4877452.1"/>
    <property type="molecule type" value="Genomic_DNA"/>
</dbReference>
<dbReference type="InterPro" id="IPR047589">
    <property type="entry name" value="DUF11_rpt"/>
</dbReference>
<feature type="region of interest" description="Disordered" evidence="1">
    <location>
        <begin position="490"/>
        <end position="513"/>
    </location>
</feature>
<accession>A0A6J7E2X0</accession>
<dbReference type="Gene3D" id="2.60.40.10">
    <property type="entry name" value="Immunoglobulins"/>
    <property type="match status" value="1"/>
</dbReference>
<protein>
    <submittedName>
        <fullName evidence="3">Unannotated protein</fullName>
    </submittedName>
</protein>
<reference evidence="3" key="1">
    <citation type="submission" date="2020-05" db="EMBL/GenBank/DDBJ databases">
        <authorList>
            <person name="Chiriac C."/>
            <person name="Salcher M."/>
            <person name="Ghai R."/>
            <person name="Kavagutti S V."/>
        </authorList>
    </citation>
    <scope>NUCLEOTIDE SEQUENCE</scope>
</reference>
<feature type="domain" description="DUF11" evidence="2">
    <location>
        <begin position="276"/>
        <end position="381"/>
    </location>
</feature>
<sequence length="1162" mass="116253">MIPAGGHILFAGLYWTGLQKKGDVVKGTNGYTGVPNNPPNAAALDQVKFKVPGSATYSSLTASQVDTGPIANSSGYTAFRDVTAQVIAAGSGAYTVADVQTGTGGNSFAGWSLVVAYADAGEPLRNLSVFDGLRIVSGTTSADIALSGFKTPASGPVRTTVGVVAAEGDAGLSGDYLTLNDRRLTDAVHQPDNTENSTIADRGALVTTKTPNWNNQLGYDSSLFTADGFLANNATSAILRAKTSGDTYATQAVTFSTELFSPNVNFVKSAEVVGGGDPKPGATIRYTITATNNGDSSATNVIFTDPIPPQMTLSAGPTVSDGVGDASTSGSTITARLGAGASATAGGTLAPGASTTVTFDADILPDRPLGMVIDNTATLSFVAPDLGLPISTVASAEITVNYPDPGIVKTFKTSSSNQYTFDLTVTNEGTIPTTDPVSVDDLLGAAGTLVSISGDGWSCPGGVPPCTRTTSPDALAPGESYPPLEVVASYPPGSDVENSATVSGGGQPTGTGSPALLNDSSSVAPGVSLTAELLLSKIALAGTVDVLEETAFRLEVRNPGPATATGATVTDTLPAGLTLVSATASQGACTDAPGAGDTTEITCDIGGLEVGDSAQITVTTRPTETLAGTTVTNSASATSSTTTTPATATADVDVRPATDLSVSKTVTPTSLNLGDLVTYEVTATNEGEAAATDVQIVDSLPAAIDPDSAVIDPGAGGSCTRTGATISCIWPGDTATAAQRTVSITANVLGSVPAPERAAINRASVSSLTADVNPANDIATALLIVLPLADVHVNASGPGTILSGGTATLTFTAGNNGPTTATDTSTTITIPSGLTVVSLPPECVLVGSTVTCATGALAEGDTVTHEIVVRADTSLTNATRVPEATIVSPDVPDPVEANNTDVAPLVAGPVADLSVTKSVDAASVAPGGTVSFTIAVANDGPSTSDGASVTDTLPAGLSAVSATSSAETPCVISGRAISCPAGEIVAGSSLEIIVVATAAADRAGSTLVNRVKLTPGAQLDPQPGNDEAHASVKVSVTPQTRARMRITARSNPTTTHPRGTVRLVAAMRNLSKDMANGVRACVTIPARLAYRSSTGRRIGSRVCWTLGRIGAGSSRTVSYLALARTTGTATATATSTAYNATSVRDTTSVRIRRLPPAPSFTG</sequence>
<dbReference type="AlphaFoldDB" id="A0A6J7E2X0"/>
<dbReference type="InterPro" id="IPR001434">
    <property type="entry name" value="OmcB-like_DUF11"/>
</dbReference>
<feature type="domain" description="DUF11" evidence="2">
    <location>
        <begin position="534"/>
        <end position="643"/>
    </location>
</feature>
<feature type="domain" description="DUF11" evidence="2">
    <location>
        <begin position="659"/>
        <end position="781"/>
    </location>
</feature>
<dbReference type="InterPro" id="IPR013783">
    <property type="entry name" value="Ig-like_fold"/>
</dbReference>